<keyword evidence="4" id="KW-1185">Reference proteome</keyword>
<evidence type="ECO:0000313" key="4">
    <source>
        <dbReference type="Proteomes" id="UP001162483"/>
    </source>
</evidence>
<reference evidence="3" key="1">
    <citation type="submission" date="2023-05" db="EMBL/GenBank/DDBJ databases">
        <authorList>
            <person name="Stuckert A."/>
        </authorList>
    </citation>
    <scope>NUCLEOTIDE SEQUENCE</scope>
</reference>
<dbReference type="InterPro" id="IPR013087">
    <property type="entry name" value="Znf_C2H2_type"/>
</dbReference>
<dbReference type="InterPro" id="IPR039938">
    <property type="entry name" value="Sp4-like"/>
</dbReference>
<dbReference type="EMBL" id="CATNWA010018876">
    <property type="protein sequence ID" value="CAI9609986.1"/>
    <property type="molecule type" value="Genomic_DNA"/>
</dbReference>
<sequence>AIRDLTLGRSHIPVLSAGNVFQGNPAFTGIRDLTGGRNHIHVLSVGNVFQTSPDSVHTSRSHLGESRIPVLSVGNVFRESPILTHIRDLTQGRSRYSSGPECGKCFSVLSLLTQIQRSHTGAKPYSCPKYRKCFSQTSHVDTTSEISHTGGGKTLSCPE</sequence>
<gene>
    <name evidence="3" type="ORF">SPARVUS_LOCUS14340911</name>
</gene>
<comment type="caution">
    <text evidence="3">The sequence shown here is derived from an EMBL/GenBank/DDBJ whole genome shotgun (WGS) entry which is preliminary data.</text>
</comment>
<dbReference type="Proteomes" id="UP001162483">
    <property type="component" value="Unassembled WGS sequence"/>
</dbReference>
<proteinExistence type="predicted"/>
<dbReference type="PROSITE" id="PS50157">
    <property type="entry name" value="ZINC_FINGER_C2H2_2"/>
    <property type="match status" value="1"/>
</dbReference>
<name>A0ABN9GKJ1_9NEOB</name>
<dbReference type="Gene3D" id="3.30.160.60">
    <property type="entry name" value="Classic Zinc Finger"/>
    <property type="match status" value="2"/>
</dbReference>
<feature type="non-terminal residue" evidence="3">
    <location>
        <position position="1"/>
    </location>
</feature>
<evidence type="ECO:0000259" key="2">
    <source>
        <dbReference type="PROSITE" id="PS50157"/>
    </source>
</evidence>
<dbReference type="PANTHER" id="PTHR14947">
    <property type="entry name" value="ZINC FINGER PROTEIN"/>
    <property type="match status" value="1"/>
</dbReference>
<keyword evidence="1" id="KW-0862">Zinc</keyword>
<evidence type="ECO:0000256" key="1">
    <source>
        <dbReference type="PROSITE-ProRule" id="PRU00042"/>
    </source>
</evidence>
<protein>
    <recommendedName>
        <fullName evidence="2">C2H2-type domain-containing protein</fullName>
    </recommendedName>
</protein>
<accession>A0ABN9GKJ1</accession>
<organism evidence="3 4">
    <name type="scientific">Staurois parvus</name>
    <dbReference type="NCBI Taxonomy" id="386267"/>
    <lineage>
        <taxon>Eukaryota</taxon>
        <taxon>Metazoa</taxon>
        <taxon>Chordata</taxon>
        <taxon>Craniata</taxon>
        <taxon>Vertebrata</taxon>
        <taxon>Euteleostomi</taxon>
        <taxon>Amphibia</taxon>
        <taxon>Batrachia</taxon>
        <taxon>Anura</taxon>
        <taxon>Neobatrachia</taxon>
        <taxon>Ranoidea</taxon>
        <taxon>Ranidae</taxon>
        <taxon>Staurois</taxon>
    </lineage>
</organism>
<keyword evidence="1" id="KW-0863">Zinc-finger</keyword>
<evidence type="ECO:0000313" key="3">
    <source>
        <dbReference type="EMBL" id="CAI9609986.1"/>
    </source>
</evidence>
<feature type="domain" description="C2H2-type" evidence="2">
    <location>
        <begin position="96"/>
        <end position="124"/>
    </location>
</feature>
<dbReference type="PANTHER" id="PTHR14947:SF24">
    <property type="entry name" value="ZINC FINGER PROTEIN 781-RELATED"/>
    <property type="match status" value="1"/>
</dbReference>
<keyword evidence="1" id="KW-0479">Metal-binding</keyword>
<dbReference type="SUPFAM" id="SSF57667">
    <property type="entry name" value="beta-beta-alpha zinc fingers"/>
    <property type="match status" value="1"/>
</dbReference>
<dbReference type="InterPro" id="IPR036236">
    <property type="entry name" value="Znf_C2H2_sf"/>
</dbReference>